<keyword evidence="2" id="KW-0813">Transport</keyword>
<dbReference type="SUPFAM" id="SSF53850">
    <property type="entry name" value="Periplasmic binding protein-like II"/>
    <property type="match status" value="1"/>
</dbReference>
<evidence type="ECO:0000313" key="5">
    <source>
        <dbReference type="EMBL" id="GAA4992226.1"/>
    </source>
</evidence>
<accession>A0ABP9I9A0</accession>
<gene>
    <name evidence="5" type="ORF">GCM10023205_75820</name>
</gene>
<reference evidence="6" key="1">
    <citation type="journal article" date="2019" name="Int. J. Syst. Evol. Microbiol.">
        <title>The Global Catalogue of Microorganisms (GCM) 10K type strain sequencing project: providing services to taxonomists for standard genome sequencing and annotation.</title>
        <authorList>
            <consortium name="The Broad Institute Genomics Platform"/>
            <consortium name="The Broad Institute Genome Sequencing Center for Infectious Disease"/>
            <person name="Wu L."/>
            <person name="Ma J."/>
        </authorList>
    </citation>
    <scope>NUCLEOTIDE SEQUENCE [LARGE SCALE GENOMIC DNA]</scope>
    <source>
        <strain evidence="6">JCM 17986</strain>
    </source>
</reference>
<comment type="similarity">
    <text evidence="1">Belongs to the bacterial solute-binding protein 1 family.</text>
</comment>
<dbReference type="PROSITE" id="PS51257">
    <property type="entry name" value="PROKAR_LIPOPROTEIN"/>
    <property type="match status" value="1"/>
</dbReference>
<feature type="signal peptide" evidence="4">
    <location>
        <begin position="1"/>
        <end position="23"/>
    </location>
</feature>
<feature type="chain" id="PRO_5047358679" evidence="4">
    <location>
        <begin position="24"/>
        <end position="433"/>
    </location>
</feature>
<evidence type="ECO:0000256" key="4">
    <source>
        <dbReference type="SAM" id="SignalP"/>
    </source>
</evidence>
<dbReference type="InterPro" id="IPR006059">
    <property type="entry name" value="SBP"/>
</dbReference>
<evidence type="ECO:0000313" key="6">
    <source>
        <dbReference type="Proteomes" id="UP001500466"/>
    </source>
</evidence>
<dbReference type="Pfam" id="PF01547">
    <property type="entry name" value="SBP_bac_1"/>
    <property type="match status" value="1"/>
</dbReference>
<evidence type="ECO:0000256" key="1">
    <source>
        <dbReference type="ARBA" id="ARBA00008520"/>
    </source>
</evidence>
<sequence>MKIRRWTTVALSGAVLAATAACAPGTASKKNSADEQTGTVKVWLYDEANRAPKEKVVADVIAEFKAAHPKVDVQVSYIPTDAGPRAEKMKGAFNDPNSAPDVVEFGNTDLFGYAAAGGLADITADLASWTEGADLPQDLKDTTVVNGAQFGVPWWIGLRSLYYRTDVFTELGIKAPTSYAELVEAAKKVRAAKPDMLGIAVGGKYTYGGLPFVWAAGGDLAAQNNGAYKAAIDSPQSQAGVKAYTDLFAKDICPPEQCADLTGGKTVEAFAAGKAGMAILPNSSRSAVEAGAAKGKYAVVPLPGQTPGSIAPAFAGGNDLGVMKSSQHRTLAVDFLKVLAGKKYQLAMFDAMGNLPTLASARADVVAKDPFLKPFMDTLNAGTKFVPKDAAWAKIDAQAVVPTLFQKVVTGKADVSGASKEAADAMNAAFGGK</sequence>
<evidence type="ECO:0000256" key="3">
    <source>
        <dbReference type="ARBA" id="ARBA00022729"/>
    </source>
</evidence>
<dbReference type="Gene3D" id="3.40.190.10">
    <property type="entry name" value="Periplasmic binding protein-like II"/>
    <property type="match status" value="2"/>
</dbReference>
<dbReference type="EMBL" id="BAABHS010000046">
    <property type="protein sequence ID" value="GAA4992226.1"/>
    <property type="molecule type" value="Genomic_DNA"/>
</dbReference>
<proteinExistence type="inferred from homology"/>
<organism evidence="5 6">
    <name type="scientific">Yinghuangia aomiensis</name>
    <dbReference type="NCBI Taxonomy" id="676205"/>
    <lineage>
        <taxon>Bacteria</taxon>
        <taxon>Bacillati</taxon>
        <taxon>Actinomycetota</taxon>
        <taxon>Actinomycetes</taxon>
        <taxon>Kitasatosporales</taxon>
        <taxon>Streptomycetaceae</taxon>
        <taxon>Yinghuangia</taxon>
    </lineage>
</organism>
<name>A0ABP9I9A0_9ACTN</name>
<keyword evidence="3 4" id="KW-0732">Signal</keyword>
<comment type="caution">
    <text evidence="5">The sequence shown here is derived from an EMBL/GenBank/DDBJ whole genome shotgun (WGS) entry which is preliminary data.</text>
</comment>
<keyword evidence="6" id="KW-1185">Reference proteome</keyword>
<dbReference type="Proteomes" id="UP001500466">
    <property type="component" value="Unassembled WGS sequence"/>
</dbReference>
<evidence type="ECO:0000256" key="2">
    <source>
        <dbReference type="ARBA" id="ARBA00022448"/>
    </source>
</evidence>
<dbReference type="PANTHER" id="PTHR30061:SF50">
    <property type="entry name" value="MALTOSE_MALTODEXTRIN-BINDING PERIPLASMIC PROTEIN"/>
    <property type="match status" value="1"/>
</dbReference>
<protein>
    <submittedName>
        <fullName evidence="5">Extracellular solute-binding protein</fullName>
    </submittedName>
</protein>
<dbReference type="PANTHER" id="PTHR30061">
    <property type="entry name" value="MALTOSE-BINDING PERIPLASMIC PROTEIN"/>
    <property type="match status" value="1"/>
</dbReference>
<dbReference type="RefSeq" id="WP_345680401.1">
    <property type="nucleotide sequence ID" value="NZ_BAABHS010000046.1"/>
</dbReference>